<gene>
    <name evidence="1" type="ORF">UFOVP1278_18</name>
</gene>
<evidence type="ECO:0008006" key="2">
    <source>
        <dbReference type="Google" id="ProtNLM"/>
    </source>
</evidence>
<evidence type="ECO:0000313" key="1">
    <source>
        <dbReference type="EMBL" id="CAB4195034.1"/>
    </source>
</evidence>
<sequence>MATTTNFGWTTPNNTDLVKDGASAIRTLGNGVDTSFVYLKGGTTGQILSKTSATDLAFTWITNDVGDITAVTTAAGSGLSGGGTSGAIALSRSSSYTAKTDNYTIASGDEFNLFSMNNAATKQFSIPTDATFNFAVGTEVNFFWITGAGQPTIGAVTPGTTTVISTGATSATPKLRVANSAATAIKLAANSWLVVGDIA</sequence>
<dbReference type="EMBL" id="LR797226">
    <property type="protein sequence ID" value="CAB4195034.1"/>
    <property type="molecule type" value="Genomic_DNA"/>
</dbReference>
<name>A0A6J5RT18_9CAUD</name>
<protein>
    <recommendedName>
        <fullName evidence="2">Major tropism determinant N-terminal domain-containing protein</fullName>
    </recommendedName>
</protein>
<organism evidence="1">
    <name type="scientific">uncultured Caudovirales phage</name>
    <dbReference type="NCBI Taxonomy" id="2100421"/>
    <lineage>
        <taxon>Viruses</taxon>
        <taxon>Duplodnaviria</taxon>
        <taxon>Heunggongvirae</taxon>
        <taxon>Uroviricota</taxon>
        <taxon>Caudoviricetes</taxon>
        <taxon>Peduoviridae</taxon>
        <taxon>Maltschvirus</taxon>
        <taxon>Maltschvirus maltsch</taxon>
    </lineage>
</organism>
<accession>A0A6J5RT18</accession>
<reference evidence="1" key="1">
    <citation type="submission" date="2020-05" db="EMBL/GenBank/DDBJ databases">
        <authorList>
            <person name="Chiriac C."/>
            <person name="Salcher M."/>
            <person name="Ghai R."/>
            <person name="Kavagutti S V."/>
        </authorList>
    </citation>
    <scope>NUCLEOTIDE SEQUENCE</scope>
</reference>
<proteinExistence type="predicted"/>